<dbReference type="Proteomes" id="UP001157133">
    <property type="component" value="Unassembled WGS sequence"/>
</dbReference>
<sequence length="160" mass="18145">MKNQLILGCLFLLFSSVVSATSYQHEAKATLNHFHQAAANANQEAYFQLMHDDFIFLGTDGSERWTKQAFEGFVRPYFSKGIGWRYTPTEQNITKVSSEILFFDELLSHKKYGQCRGSGVLVKVGASWQLMQYNLSIPVPNGLAGDVVKQIKQFNKIQDK</sequence>
<dbReference type="InterPro" id="IPR037401">
    <property type="entry name" value="SnoaL-like"/>
</dbReference>
<evidence type="ECO:0000313" key="4">
    <source>
        <dbReference type="Proteomes" id="UP001157133"/>
    </source>
</evidence>
<feature type="chain" id="PRO_5046614318" description="SnoaL-like domain-containing protein" evidence="1">
    <location>
        <begin position="21"/>
        <end position="160"/>
    </location>
</feature>
<keyword evidence="1" id="KW-0732">Signal</keyword>
<dbReference type="SUPFAM" id="SSF54427">
    <property type="entry name" value="NTF2-like"/>
    <property type="match status" value="1"/>
</dbReference>
<accession>A0ABQ6H7H0</accession>
<dbReference type="RefSeq" id="WP_284208887.1">
    <property type="nucleotide sequence ID" value="NZ_BSSU01000015.1"/>
</dbReference>
<dbReference type="InterPro" id="IPR032710">
    <property type="entry name" value="NTF2-like_dom_sf"/>
</dbReference>
<dbReference type="EMBL" id="BSSU01000015">
    <property type="protein sequence ID" value="GLX83454.1"/>
    <property type="molecule type" value="Genomic_DNA"/>
</dbReference>
<gene>
    <name evidence="3" type="ORF">theurythT_29070</name>
</gene>
<evidence type="ECO:0000256" key="1">
    <source>
        <dbReference type="SAM" id="SignalP"/>
    </source>
</evidence>
<proteinExistence type="predicted"/>
<name>A0ABQ6H7H0_9GAMM</name>
<reference evidence="3 4" key="1">
    <citation type="submission" date="2023-03" db="EMBL/GenBank/DDBJ databases">
        <title>Draft genome sequence of Thalassotalea eurytherma JCM 18482T.</title>
        <authorList>
            <person name="Sawabe T."/>
        </authorList>
    </citation>
    <scope>NUCLEOTIDE SEQUENCE [LARGE SCALE GENOMIC DNA]</scope>
    <source>
        <strain evidence="3 4">JCM 18482</strain>
    </source>
</reference>
<keyword evidence="4" id="KW-1185">Reference proteome</keyword>
<feature type="domain" description="SnoaL-like" evidence="2">
    <location>
        <begin position="28"/>
        <end position="140"/>
    </location>
</feature>
<comment type="caution">
    <text evidence="3">The sequence shown here is derived from an EMBL/GenBank/DDBJ whole genome shotgun (WGS) entry which is preliminary data.</text>
</comment>
<dbReference type="Pfam" id="PF13474">
    <property type="entry name" value="SnoaL_3"/>
    <property type="match status" value="1"/>
</dbReference>
<organism evidence="3 4">
    <name type="scientific">Thalassotalea eurytherma</name>
    <dbReference type="NCBI Taxonomy" id="1144278"/>
    <lineage>
        <taxon>Bacteria</taxon>
        <taxon>Pseudomonadati</taxon>
        <taxon>Pseudomonadota</taxon>
        <taxon>Gammaproteobacteria</taxon>
        <taxon>Alteromonadales</taxon>
        <taxon>Colwelliaceae</taxon>
        <taxon>Thalassotalea</taxon>
    </lineage>
</organism>
<evidence type="ECO:0000259" key="2">
    <source>
        <dbReference type="Pfam" id="PF13474"/>
    </source>
</evidence>
<feature type="signal peptide" evidence="1">
    <location>
        <begin position="1"/>
        <end position="20"/>
    </location>
</feature>
<protein>
    <recommendedName>
        <fullName evidence="2">SnoaL-like domain-containing protein</fullName>
    </recommendedName>
</protein>
<evidence type="ECO:0000313" key="3">
    <source>
        <dbReference type="EMBL" id="GLX83454.1"/>
    </source>
</evidence>
<dbReference type="Gene3D" id="3.10.450.50">
    <property type="match status" value="1"/>
</dbReference>